<evidence type="ECO:0000256" key="10">
    <source>
        <dbReference type="SAM" id="Phobius"/>
    </source>
</evidence>
<keyword evidence="7 10" id="KW-1133">Transmembrane helix</keyword>
<dbReference type="GO" id="GO:0015297">
    <property type="term" value="F:antiporter activity"/>
    <property type="evidence" value="ECO:0007669"/>
    <property type="project" value="TreeGrafter"/>
</dbReference>
<dbReference type="Gene3D" id="1.10.3730.20">
    <property type="match status" value="1"/>
</dbReference>
<dbReference type="PANTHER" id="PTHR30561:SF2">
    <property type="entry name" value="SPERMIDINE EXPORT PROTEIN MDTJ"/>
    <property type="match status" value="1"/>
</dbReference>
<dbReference type="GO" id="GO:0005886">
    <property type="term" value="C:plasma membrane"/>
    <property type="evidence" value="ECO:0007669"/>
    <property type="project" value="UniProtKB-SubCell"/>
</dbReference>
<comment type="caution">
    <text evidence="11">The sequence shown here is derived from an EMBL/GenBank/DDBJ whole genome shotgun (WGS) entry which is preliminary data.</text>
</comment>
<dbReference type="SUPFAM" id="SSF103481">
    <property type="entry name" value="Multidrug resistance efflux transporter EmrE"/>
    <property type="match status" value="1"/>
</dbReference>
<evidence type="ECO:0000256" key="4">
    <source>
        <dbReference type="ARBA" id="ARBA00022475"/>
    </source>
</evidence>
<keyword evidence="4" id="KW-1003">Cell membrane</keyword>
<dbReference type="GO" id="GO:0015199">
    <property type="term" value="F:amino-acid betaine transmembrane transporter activity"/>
    <property type="evidence" value="ECO:0007669"/>
    <property type="project" value="TreeGrafter"/>
</dbReference>
<proteinExistence type="inferred from homology"/>
<dbReference type="OrthoDB" id="9808638at2"/>
<feature type="transmembrane region" description="Helical" evidence="10">
    <location>
        <begin position="58"/>
        <end position="79"/>
    </location>
</feature>
<gene>
    <name evidence="11" type="ORF">DEIPH_ctg032orf0064</name>
</gene>
<evidence type="ECO:0000256" key="2">
    <source>
        <dbReference type="ARBA" id="ARBA00011358"/>
    </source>
</evidence>
<comment type="subunit">
    <text evidence="2">Forms a complex with MdtI.</text>
</comment>
<dbReference type="InterPro" id="IPR000390">
    <property type="entry name" value="Small_drug/metabolite_transptr"/>
</dbReference>
<evidence type="ECO:0000256" key="8">
    <source>
        <dbReference type="ARBA" id="ARBA00023136"/>
    </source>
</evidence>
<evidence type="ECO:0000256" key="3">
    <source>
        <dbReference type="ARBA" id="ARBA00021112"/>
    </source>
</evidence>
<dbReference type="GO" id="GO:0015220">
    <property type="term" value="F:choline transmembrane transporter activity"/>
    <property type="evidence" value="ECO:0007669"/>
    <property type="project" value="TreeGrafter"/>
</dbReference>
<keyword evidence="12" id="KW-1185">Reference proteome</keyword>
<evidence type="ECO:0000256" key="1">
    <source>
        <dbReference type="ARBA" id="ARBA00004429"/>
    </source>
</evidence>
<evidence type="ECO:0000313" key="11">
    <source>
        <dbReference type="EMBL" id="EYB67818.1"/>
    </source>
</evidence>
<dbReference type="PANTHER" id="PTHR30561">
    <property type="entry name" value="SMR FAMILY PROTON-DEPENDENT DRUG EFFLUX TRANSPORTER SUGE"/>
    <property type="match status" value="1"/>
</dbReference>
<organism evidence="11 12">
    <name type="scientific">Deinococcus phoenicis</name>
    <dbReference type="NCBI Taxonomy" id="1476583"/>
    <lineage>
        <taxon>Bacteria</taxon>
        <taxon>Thermotogati</taxon>
        <taxon>Deinococcota</taxon>
        <taxon>Deinococci</taxon>
        <taxon>Deinococcales</taxon>
        <taxon>Deinococcaceae</taxon>
        <taxon>Deinococcus</taxon>
    </lineage>
</organism>
<feature type="transmembrane region" description="Helical" evidence="10">
    <location>
        <begin position="30"/>
        <end position="51"/>
    </location>
</feature>
<evidence type="ECO:0000313" key="12">
    <source>
        <dbReference type="Proteomes" id="UP000020492"/>
    </source>
</evidence>
<name>A0A016QP12_9DEIO</name>
<accession>A0A016QP12</accession>
<dbReference type="GO" id="GO:0031460">
    <property type="term" value="P:glycine betaine transport"/>
    <property type="evidence" value="ECO:0007669"/>
    <property type="project" value="TreeGrafter"/>
</dbReference>
<evidence type="ECO:0000256" key="6">
    <source>
        <dbReference type="ARBA" id="ARBA00022692"/>
    </source>
</evidence>
<dbReference type="RefSeq" id="WP_034357707.1">
    <property type="nucleotide sequence ID" value="NZ_JHAC01000032.1"/>
</dbReference>
<evidence type="ECO:0000256" key="9">
    <source>
        <dbReference type="RuleBase" id="RU003942"/>
    </source>
</evidence>
<sequence length="116" mass="12184">MRAWIALFSAIACEVTGTLALKLFGVHTPWLAAAVTGSSIVLSYLLLSLAFRRIPMAVAFAVWEAVGLALITLLGVWLLGDHLTPVQLLALGGLLLGARMLHGGTRTQHPQAGGEA</sequence>
<dbReference type="PATRIC" id="fig|1476583.3.peg.2116"/>
<dbReference type="GO" id="GO:1903711">
    <property type="term" value="P:spermidine transmembrane transport"/>
    <property type="evidence" value="ECO:0007669"/>
    <property type="project" value="TreeGrafter"/>
</dbReference>
<dbReference type="STRING" id="1476583.DEIPH_ctg032orf0064"/>
<dbReference type="Proteomes" id="UP000020492">
    <property type="component" value="Unassembled WGS sequence"/>
</dbReference>
<keyword evidence="6 9" id="KW-0812">Transmembrane</keyword>
<keyword evidence="5" id="KW-0997">Cell inner membrane</keyword>
<comment type="similarity">
    <text evidence="9">Belongs to the drug/metabolite transporter (DMT) superfamily. Small multidrug resistance (SMR) (TC 2.A.7.1) family.</text>
</comment>
<protein>
    <recommendedName>
        <fullName evidence="3">Spermidine export protein MdtJ</fullName>
    </recommendedName>
</protein>
<dbReference type="InterPro" id="IPR037185">
    <property type="entry name" value="EmrE-like"/>
</dbReference>
<evidence type="ECO:0000256" key="7">
    <source>
        <dbReference type="ARBA" id="ARBA00022989"/>
    </source>
</evidence>
<dbReference type="eggNOG" id="COG2076">
    <property type="taxonomic scope" value="Bacteria"/>
</dbReference>
<keyword evidence="8 10" id="KW-0472">Membrane</keyword>
<dbReference type="Pfam" id="PF00893">
    <property type="entry name" value="Multi_Drug_Res"/>
    <property type="match status" value="1"/>
</dbReference>
<dbReference type="EMBL" id="JHAC01000032">
    <property type="protein sequence ID" value="EYB67818.1"/>
    <property type="molecule type" value="Genomic_DNA"/>
</dbReference>
<dbReference type="InterPro" id="IPR045324">
    <property type="entry name" value="Small_multidrug_res"/>
</dbReference>
<dbReference type="AlphaFoldDB" id="A0A016QP12"/>
<reference evidence="11 12" key="1">
    <citation type="submission" date="2014-03" db="EMBL/GenBank/DDBJ databases">
        <title>Draft genome sequence of Deinococcus phoenicis 1P10ME.</title>
        <authorList>
            <person name="Stepanov V.G."/>
            <person name="Vaishampayan P."/>
            <person name="Venkateswaran K."/>
            <person name="Fox G.E."/>
        </authorList>
    </citation>
    <scope>NUCLEOTIDE SEQUENCE [LARGE SCALE GENOMIC DNA]</scope>
    <source>
        <strain evidence="11 12">1P10ME</strain>
    </source>
</reference>
<comment type="subcellular location">
    <subcellularLocation>
        <location evidence="1">Cell inner membrane</location>
        <topology evidence="1">Multi-pass membrane protein</topology>
    </subcellularLocation>
    <subcellularLocation>
        <location evidence="9">Cell membrane</location>
        <topology evidence="9">Multi-pass membrane protein</topology>
    </subcellularLocation>
</comment>
<evidence type="ECO:0000256" key="5">
    <source>
        <dbReference type="ARBA" id="ARBA00022519"/>
    </source>
</evidence>